<reference evidence="3 4" key="1">
    <citation type="journal article" date="2012" name="BMC Genomics">
        <title>Tools to kill: Genome of one of the most destructive plant pathogenic fungi Macrophomina phaseolina.</title>
        <authorList>
            <person name="Islam M.S."/>
            <person name="Haque M.S."/>
            <person name="Islam M.M."/>
            <person name="Emdad E.M."/>
            <person name="Halim A."/>
            <person name="Hossen Q.M.M."/>
            <person name="Hossain M.Z."/>
            <person name="Ahmed B."/>
            <person name="Rahim S."/>
            <person name="Rahman M.S."/>
            <person name="Alam M.M."/>
            <person name="Hou S."/>
            <person name="Wan X."/>
            <person name="Saito J.A."/>
            <person name="Alam M."/>
        </authorList>
    </citation>
    <scope>NUCLEOTIDE SEQUENCE [LARGE SCALE GENOMIC DNA]</scope>
    <source>
        <strain evidence="3 4">MS6</strain>
    </source>
</reference>
<proteinExistence type="predicted"/>
<evidence type="ECO:0000256" key="2">
    <source>
        <dbReference type="SAM" id="SignalP"/>
    </source>
</evidence>
<gene>
    <name evidence="3" type="ORF">MPH_01827</name>
</gene>
<dbReference type="AlphaFoldDB" id="K2SEH5"/>
<keyword evidence="2" id="KW-0732">Signal</keyword>
<dbReference type="Proteomes" id="UP000007129">
    <property type="component" value="Unassembled WGS sequence"/>
</dbReference>
<dbReference type="OrthoDB" id="4093325at2759"/>
<feature type="region of interest" description="Disordered" evidence="1">
    <location>
        <begin position="115"/>
        <end position="151"/>
    </location>
</feature>
<evidence type="ECO:0000313" key="4">
    <source>
        <dbReference type="Proteomes" id="UP000007129"/>
    </source>
</evidence>
<protein>
    <submittedName>
        <fullName evidence="3">Uncharacterized protein</fullName>
    </submittedName>
</protein>
<comment type="caution">
    <text evidence="3">The sequence shown here is derived from an EMBL/GenBank/DDBJ whole genome shotgun (WGS) entry which is preliminary data.</text>
</comment>
<name>K2SEH5_MACPH</name>
<dbReference type="STRING" id="1126212.K2SEH5"/>
<dbReference type="EMBL" id="AHHD01000075">
    <property type="protein sequence ID" value="EKG20844.1"/>
    <property type="molecule type" value="Genomic_DNA"/>
</dbReference>
<sequence>MFFQAIIATLTAATAATAAPTTSKRQYFSGVATQPGSPIDNARISASNSSLWLHHAQDAFCGQEGQDFATFYLDGDAAYLYRASAPPEQLFVDLSGMGHGQVGYTFGAPSLRRATRSATASRSTRRAGWRSNALDGGRAPRGSGTAATGFG</sequence>
<evidence type="ECO:0000313" key="3">
    <source>
        <dbReference type="EMBL" id="EKG20844.1"/>
    </source>
</evidence>
<dbReference type="VEuPathDB" id="FungiDB:MPH_01827"/>
<organism evidence="3 4">
    <name type="scientific">Macrophomina phaseolina (strain MS6)</name>
    <name type="common">Charcoal rot fungus</name>
    <dbReference type="NCBI Taxonomy" id="1126212"/>
    <lineage>
        <taxon>Eukaryota</taxon>
        <taxon>Fungi</taxon>
        <taxon>Dikarya</taxon>
        <taxon>Ascomycota</taxon>
        <taxon>Pezizomycotina</taxon>
        <taxon>Dothideomycetes</taxon>
        <taxon>Dothideomycetes incertae sedis</taxon>
        <taxon>Botryosphaeriales</taxon>
        <taxon>Botryosphaeriaceae</taxon>
        <taxon>Macrophomina</taxon>
    </lineage>
</organism>
<accession>K2SEH5</accession>
<feature type="chain" id="PRO_5003864822" evidence="2">
    <location>
        <begin position="19"/>
        <end position="151"/>
    </location>
</feature>
<evidence type="ECO:0000256" key="1">
    <source>
        <dbReference type="SAM" id="MobiDB-lite"/>
    </source>
</evidence>
<dbReference type="InParanoid" id="K2SEH5"/>
<dbReference type="HOGENOM" id="CLU_1731827_0_0_1"/>
<feature type="signal peptide" evidence="2">
    <location>
        <begin position="1"/>
        <end position="18"/>
    </location>
</feature>